<reference evidence="1" key="1">
    <citation type="submission" date="2023-06" db="EMBL/GenBank/DDBJ databases">
        <title>Gordonia sp. nov. and Pseudochrobactrum sp. nov., two species isolated from the burying beetle Nicrophorus vespilloides.</title>
        <authorList>
            <person name="Poehlein A."/>
            <person name="Guzman J."/>
            <person name="Daniel R."/>
            <person name="Vilcinskas A."/>
        </authorList>
    </citation>
    <scope>NUCLEOTIDE SEQUENCE</scope>
    <source>
        <strain evidence="1">MP11Mi</strain>
    </source>
</reference>
<organism evidence="1">
    <name type="scientific">Gordonia sp. MP11Mi</name>
    <dbReference type="NCBI Taxonomy" id="3022769"/>
    <lineage>
        <taxon>Bacteria</taxon>
        <taxon>Bacillati</taxon>
        <taxon>Actinomycetota</taxon>
        <taxon>Actinomycetes</taxon>
        <taxon>Mycobacteriales</taxon>
        <taxon>Gordoniaceae</taxon>
        <taxon>Gordonia</taxon>
    </lineage>
</organism>
<sequence>MKNPDRIGTIMSSQGTAFRSGIYKGMLSGYMVIGGSQSPANQLGYSNESEVPCD</sequence>
<dbReference type="AlphaFoldDB" id="A0AA97CV75"/>
<gene>
    <name evidence="1" type="ORF">MP11Mi_20920</name>
</gene>
<name>A0AA97CV75_9ACTN</name>
<accession>A0AA97CV75</accession>
<protein>
    <submittedName>
        <fullName evidence="1">Uncharacterized protein</fullName>
    </submittedName>
</protein>
<proteinExistence type="predicted"/>
<evidence type="ECO:0000313" key="1">
    <source>
        <dbReference type="EMBL" id="WOC12996.1"/>
    </source>
</evidence>
<dbReference type="EMBL" id="CP128986">
    <property type="protein sequence ID" value="WOC12996.1"/>
    <property type="molecule type" value="Genomic_DNA"/>
</dbReference>